<protein>
    <submittedName>
        <fullName evidence="1">Uncharacterized protein</fullName>
    </submittedName>
</protein>
<comment type="caution">
    <text evidence="1">The sequence shown here is derived from an EMBL/GenBank/DDBJ whole genome shotgun (WGS) entry which is preliminary data.</text>
</comment>
<name>X0WKY0_9ZZZZ</name>
<evidence type="ECO:0000313" key="1">
    <source>
        <dbReference type="EMBL" id="GAG31624.1"/>
    </source>
</evidence>
<organism evidence="1">
    <name type="scientific">marine sediment metagenome</name>
    <dbReference type="NCBI Taxonomy" id="412755"/>
    <lineage>
        <taxon>unclassified sequences</taxon>
        <taxon>metagenomes</taxon>
        <taxon>ecological metagenomes</taxon>
    </lineage>
</organism>
<feature type="non-terminal residue" evidence="1">
    <location>
        <position position="1"/>
    </location>
</feature>
<proteinExistence type="predicted"/>
<dbReference type="AlphaFoldDB" id="X0WKY0"/>
<feature type="non-terminal residue" evidence="1">
    <location>
        <position position="244"/>
    </location>
</feature>
<accession>X0WKY0</accession>
<reference evidence="1" key="1">
    <citation type="journal article" date="2014" name="Front. Microbiol.">
        <title>High frequency of phylogenetically diverse reductive dehalogenase-homologous genes in deep subseafloor sedimentary metagenomes.</title>
        <authorList>
            <person name="Kawai M."/>
            <person name="Futagami T."/>
            <person name="Toyoda A."/>
            <person name="Takaki Y."/>
            <person name="Nishi S."/>
            <person name="Hori S."/>
            <person name="Arai W."/>
            <person name="Tsubouchi T."/>
            <person name="Morono Y."/>
            <person name="Uchiyama I."/>
            <person name="Ito T."/>
            <person name="Fujiyama A."/>
            <person name="Inagaki F."/>
            <person name="Takami H."/>
        </authorList>
    </citation>
    <scope>NUCLEOTIDE SEQUENCE</scope>
    <source>
        <strain evidence="1">Expedition CK06-06</strain>
    </source>
</reference>
<gene>
    <name evidence="1" type="ORF">S01H1_72003</name>
</gene>
<dbReference type="EMBL" id="BARS01047986">
    <property type="protein sequence ID" value="GAG31624.1"/>
    <property type="molecule type" value="Genomic_DNA"/>
</dbReference>
<sequence length="244" mass="26767">SVSGTQYNMEADLWISLANTTPSGLPQDPLISGSYYGAEATVSGGLSHPLETDVYVSLLDVVDGVTIDGPITTGNYLSADMRLFALQIDNFFLDVDEYVTSTATMYVDITDKRGIPIDTANSYFIIDGVPVTSGIWFTPVSRPTASGYRMYYDPPGDFVADDSTEVIVHAQNVINDWLEQTYYLLWGYNLIVNATELHSWGWDKEVIVWSTASNLARCPAGSADAWHIRTAPKPFKDLSASIVP</sequence>